<keyword evidence="1" id="KW-0812">Transmembrane</keyword>
<accession>A0A7J5ZB90</accession>
<keyword evidence="3" id="KW-1185">Reference proteome</keyword>
<protein>
    <submittedName>
        <fullName evidence="2">Uncharacterized protein</fullName>
    </submittedName>
</protein>
<dbReference type="SUPFAM" id="SSF48726">
    <property type="entry name" value="Immunoglobulin"/>
    <property type="match status" value="1"/>
</dbReference>
<reference evidence="2 3" key="1">
    <citation type="submission" date="2020-03" db="EMBL/GenBank/DDBJ databases">
        <title>Dissostichus mawsoni Genome sequencing and assembly.</title>
        <authorList>
            <person name="Park H."/>
        </authorList>
    </citation>
    <scope>NUCLEOTIDE SEQUENCE [LARGE SCALE GENOMIC DNA]</scope>
    <source>
        <strain evidence="2">DM0001</strain>
        <tissue evidence="2">Muscle</tissue>
    </source>
</reference>
<feature type="transmembrane region" description="Helical" evidence="1">
    <location>
        <begin position="111"/>
        <end position="135"/>
    </location>
</feature>
<comment type="caution">
    <text evidence="2">The sequence shown here is derived from an EMBL/GenBank/DDBJ whole genome shotgun (WGS) entry which is preliminary data.</text>
</comment>
<dbReference type="Proteomes" id="UP000518266">
    <property type="component" value="Unassembled WGS sequence"/>
</dbReference>
<name>A0A7J5ZB90_DISMA</name>
<evidence type="ECO:0000313" key="3">
    <source>
        <dbReference type="Proteomes" id="UP000518266"/>
    </source>
</evidence>
<dbReference type="OrthoDB" id="8960934at2759"/>
<dbReference type="InterPro" id="IPR013783">
    <property type="entry name" value="Ig-like_fold"/>
</dbReference>
<keyword evidence="1" id="KW-0472">Membrane</keyword>
<dbReference type="Gene3D" id="2.60.40.10">
    <property type="entry name" value="Immunoglobulins"/>
    <property type="match status" value="1"/>
</dbReference>
<sequence length="192" mass="20577">MTQPEAFNLRGTCCHASAAPSSLSTQEAPSCSAPPLTNYTQPAVNHSAHFLFPAAEPAHQGNYSCVYHLLVRSHSFSSESRLLSVTVSGGSVFTCLSLTCLSVTVSDPPPLILRAVVLLLIHLLILLLAIGLYFCCKATRGQRGQEDMELLEVNLAVMSLQATRPPGGSADQEDMELQEVNLAVMPLQATRV</sequence>
<organism evidence="2 3">
    <name type="scientific">Dissostichus mawsoni</name>
    <name type="common">Antarctic cod</name>
    <dbReference type="NCBI Taxonomy" id="36200"/>
    <lineage>
        <taxon>Eukaryota</taxon>
        <taxon>Metazoa</taxon>
        <taxon>Chordata</taxon>
        <taxon>Craniata</taxon>
        <taxon>Vertebrata</taxon>
        <taxon>Euteleostomi</taxon>
        <taxon>Actinopterygii</taxon>
        <taxon>Neopterygii</taxon>
        <taxon>Teleostei</taxon>
        <taxon>Neoteleostei</taxon>
        <taxon>Acanthomorphata</taxon>
        <taxon>Eupercaria</taxon>
        <taxon>Perciformes</taxon>
        <taxon>Notothenioidei</taxon>
        <taxon>Nototheniidae</taxon>
        <taxon>Dissostichus</taxon>
    </lineage>
</organism>
<evidence type="ECO:0000256" key="1">
    <source>
        <dbReference type="SAM" id="Phobius"/>
    </source>
</evidence>
<dbReference type="AlphaFoldDB" id="A0A7J5ZB90"/>
<keyword evidence="1" id="KW-1133">Transmembrane helix</keyword>
<evidence type="ECO:0000313" key="2">
    <source>
        <dbReference type="EMBL" id="KAF3857648.1"/>
    </source>
</evidence>
<dbReference type="EMBL" id="JAAKFY010000004">
    <property type="protein sequence ID" value="KAF3857648.1"/>
    <property type="molecule type" value="Genomic_DNA"/>
</dbReference>
<feature type="transmembrane region" description="Helical" evidence="1">
    <location>
        <begin position="82"/>
        <end position="105"/>
    </location>
</feature>
<dbReference type="InterPro" id="IPR036179">
    <property type="entry name" value="Ig-like_dom_sf"/>
</dbReference>
<proteinExistence type="predicted"/>
<gene>
    <name evidence="2" type="ORF">F7725_010849</name>
</gene>